<accession>A0A4U1INP5</accession>
<sequence>MTTPRGLRIWCEMVTHAEITSPAVLAALAQRKIGLIVAAQPGPRADLVRLAQAARDAGLSFAVWPMLADAAGRWASVDNAARFASYVRALVDELDAAGALPDEIALDLEPPIDRLRRMLGLDPPARSAPPPDDGAAILGALVRDLRVRVPTPIGVSAAVIPLVLLDDERSGLERWLGTPVGSIAWDHASVMVYTTLIEGYSRGLLTRNDVRPLLASACLRTAARFGARAGVSLGAVGKGALGDEATYRSAAELADDVAIARAAGLDDLTLFDLGGVLRRPPWEAWLDAFACTAPAPRLPEATWKSRATEKLGRGASRWLGAFGSLRRTRG</sequence>
<name>A0A4U1INP5_9BACT</name>
<proteinExistence type="predicted"/>
<reference evidence="1 2" key="1">
    <citation type="submission" date="2019-04" db="EMBL/GenBank/DDBJ databases">
        <authorList>
            <person name="Li Y."/>
            <person name="Wang J."/>
        </authorList>
    </citation>
    <scope>NUCLEOTIDE SEQUENCE [LARGE SCALE GENOMIC DNA]</scope>
    <source>
        <strain evidence="1 2">DSM 14668</strain>
    </source>
</reference>
<keyword evidence="2" id="KW-1185">Reference proteome</keyword>
<protein>
    <submittedName>
        <fullName evidence="1">Uncharacterized protein</fullName>
    </submittedName>
</protein>
<dbReference type="OrthoDB" id="5508020at2"/>
<evidence type="ECO:0000313" key="1">
    <source>
        <dbReference type="EMBL" id="TKC95740.1"/>
    </source>
</evidence>
<comment type="caution">
    <text evidence="1">The sequence shown here is derived from an EMBL/GenBank/DDBJ whole genome shotgun (WGS) entry which is preliminary data.</text>
</comment>
<organism evidence="1 2">
    <name type="scientific">Polyangium fumosum</name>
    <dbReference type="NCBI Taxonomy" id="889272"/>
    <lineage>
        <taxon>Bacteria</taxon>
        <taxon>Pseudomonadati</taxon>
        <taxon>Myxococcota</taxon>
        <taxon>Polyangia</taxon>
        <taxon>Polyangiales</taxon>
        <taxon>Polyangiaceae</taxon>
        <taxon>Polyangium</taxon>
    </lineage>
</organism>
<dbReference type="RefSeq" id="WP_136935656.1">
    <property type="nucleotide sequence ID" value="NZ_SSMQ01000095.1"/>
</dbReference>
<dbReference type="AlphaFoldDB" id="A0A4U1INP5"/>
<evidence type="ECO:0000313" key="2">
    <source>
        <dbReference type="Proteomes" id="UP000309215"/>
    </source>
</evidence>
<dbReference type="EMBL" id="SSMQ01000095">
    <property type="protein sequence ID" value="TKC95740.1"/>
    <property type="molecule type" value="Genomic_DNA"/>
</dbReference>
<dbReference type="Proteomes" id="UP000309215">
    <property type="component" value="Unassembled WGS sequence"/>
</dbReference>
<gene>
    <name evidence="1" type="ORF">E8A74_46655</name>
</gene>